<evidence type="ECO:0000259" key="6">
    <source>
        <dbReference type="PROSITE" id="PS51005"/>
    </source>
</evidence>
<feature type="region of interest" description="Disordered" evidence="5">
    <location>
        <begin position="235"/>
        <end position="265"/>
    </location>
</feature>
<feature type="compositionally biased region" description="Basic and acidic residues" evidence="5">
    <location>
        <begin position="253"/>
        <end position="262"/>
    </location>
</feature>
<sequence>MAGPSWLVDSKRIATKIKSASSSYESERVKWKSNPTRSCPNCQYVIDNSDVVQEWPGLPRGVKFDPSDQEIIWHLLAKVGEADAKPHPFINEFIPTVDENDGICYVHPKKLPGVKQDGSVAHFFHRAIKAYNTGTRKRRKIQDGDSDVRWHKTGRTKPVSLDGVQRGCKKIMVLYMSVAKGGKTEKTNWVMHQYHLGTEEDEKDGEYVISKIFYQQHQVKQGDKNDQDVAEVTDAVNAKVDPLTPKSVTPDPPRGERRHSDDADMGAETIAANTDPYTQFDGIECLEDDEILAECENPSHNEEPKEENLVEEELGISENNVGCNPEEPKWWDSESQNLLDSQQLVEGLSLCDDLLQSQSPNRDGDPLENGQPWKDRPKLADYAQLGPEDLKKDLEECQNLVIDPTNIELDTPPEFRLSQLDFGSQESFLAWGTKLSD</sequence>
<dbReference type="PANTHER" id="PTHR31079:SF9">
    <property type="entry name" value="SUPPRESSOR OF GAMMA RESPONSE 1"/>
    <property type="match status" value="1"/>
</dbReference>
<dbReference type="InterPro" id="IPR044799">
    <property type="entry name" value="SOG1-like"/>
</dbReference>
<dbReference type="PROSITE" id="PS51005">
    <property type="entry name" value="NAC"/>
    <property type="match status" value="1"/>
</dbReference>
<organism evidence="7">
    <name type="scientific">Boehmeria nivea</name>
    <name type="common">Chinese grass</name>
    <name type="synonym">Urtica nivea</name>
    <dbReference type="NCBI Taxonomy" id="83906"/>
    <lineage>
        <taxon>Eukaryota</taxon>
        <taxon>Viridiplantae</taxon>
        <taxon>Streptophyta</taxon>
        <taxon>Embryophyta</taxon>
        <taxon>Tracheophyta</taxon>
        <taxon>Spermatophyta</taxon>
        <taxon>Magnoliopsida</taxon>
        <taxon>eudicotyledons</taxon>
        <taxon>Gunneridae</taxon>
        <taxon>Pentapetalae</taxon>
        <taxon>rosids</taxon>
        <taxon>fabids</taxon>
        <taxon>Rosales</taxon>
        <taxon>Urticaceae</taxon>
        <taxon>Boehmeria</taxon>
    </lineage>
</organism>
<evidence type="ECO:0000313" key="7">
    <source>
        <dbReference type="EMBL" id="AIA57535.1"/>
    </source>
</evidence>
<dbReference type="GO" id="GO:0003700">
    <property type="term" value="F:DNA-binding transcription factor activity"/>
    <property type="evidence" value="ECO:0007669"/>
    <property type="project" value="InterPro"/>
</dbReference>
<protein>
    <submittedName>
        <fullName evidence="7">NAC domain-containing protein</fullName>
    </submittedName>
</protein>
<dbReference type="AlphaFoldDB" id="A0A060A661"/>
<keyword evidence="1" id="KW-0805">Transcription regulation</keyword>
<evidence type="ECO:0000256" key="1">
    <source>
        <dbReference type="ARBA" id="ARBA00023015"/>
    </source>
</evidence>
<dbReference type="EMBL" id="KF874855">
    <property type="protein sequence ID" value="AIA57535.1"/>
    <property type="molecule type" value="mRNA"/>
</dbReference>
<evidence type="ECO:0000256" key="2">
    <source>
        <dbReference type="ARBA" id="ARBA00023125"/>
    </source>
</evidence>
<feature type="region of interest" description="Disordered" evidence="5">
    <location>
        <begin position="355"/>
        <end position="377"/>
    </location>
</feature>
<keyword evidence="3" id="KW-0804">Transcription</keyword>
<keyword evidence="2" id="KW-0238">DNA-binding</keyword>
<accession>A0A060A661</accession>
<evidence type="ECO:0000256" key="4">
    <source>
        <dbReference type="ARBA" id="ARBA00023242"/>
    </source>
</evidence>
<feature type="domain" description="NAC" evidence="6">
    <location>
        <begin position="58"/>
        <end position="215"/>
    </location>
</feature>
<reference evidence="7" key="1">
    <citation type="submission" date="2013-11" db="EMBL/GenBank/DDBJ databases">
        <title>Identification, phylogenetic and expression analysis for 32 NAC transcription factors in ramie (Boehmeria nivea L. Gaud).</title>
        <authorList>
            <person name="Liu T."/>
        </authorList>
    </citation>
    <scope>NUCLEOTIDE SEQUENCE</scope>
</reference>
<evidence type="ECO:0000256" key="5">
    <source>
        <dbReference type="SAM" id="MobiDB-lite"/>
    </source>
</evidence>
<keyword evidence="4" id="KW-0539">Nucleus</keyword>
<proteinExistence type="evidence at transcript level"/>
<dbReference type="PANTHER" id="PTHR31079">
    <property type="entry name" value="NAC DOMAIN-CONTAINING PROTEIN 73"/>
    <property type="match status" value="1"/>
</dbReference>
<dbReference type="SUPFAM" id="SSF101941">
    <property type="entry name" value="NAC domain"/>
    <property type="match status" value="1"/>
</dbReference>
<dbReference type="GO" id="GO:0005634">
    <property type="term" value="C:nucleus"/>
    <property type="evidence" value="ECO:0007669"/>
    <property type="project" value="TreeGrafter"/>
</dbReference>
<name>A0A060A661_BOENI</name>
<gene>
    <name evidence="7" type="primary">NAC31</name>
</gene>
<dbReference type="Pfam" id="PF02365">
    <property type="entry name" value="NAM"/>
    <property type="match status" value="1"/>
</dbReference>
<dbReference type="FunFam" id="2.170.150.80:FF:000009">
    <property type="entry name" value="NAC domain-containing protein 8"/>
    <property type="match status" value="1"/>
</dbReference>
<evidence type="ECO:0000256" key="3">
    <source>
        <dbReference type="ARBA" id="ARBA00023163"/>
    </source>
</evidence>
<dbReference type="GO" id="GO:0000976">
    <property type="term" value="F:transcription cis-regulatory region binding"/>
    <property type="evidence" value="ECO:0007669"/>
    <property type="project" value="TreeGrafter"/>
</dbReference>
<dbReference type="InterPro" id="IPR036093">
    <property type="entry name" value="NAC_dom_sf"/>
</dbReference>
<dbReference type="Gene3D" id="2.170.150.80">
    <property type="entry name" value="NAC domain"/>
    <property type="match status" value="1"/>
</dbReference>
<dbReference type="InterPro" id="IPR003441">
    <property type="entry name" value="NAC-dom"/>
</dbReference>